<evidence type="ECO:0000259" key="1">
    <source>
        <dbReference type="Pfam" id="PF01978"/>
    </source>
</evidence>
<name>A0A1G2BB70_9BACT</name>
<dbReference type="AlphaFoldDB" id="A0A1G2BB70"/>
<gene>
    <name evidence="2" type="ORF">A2319_03100</name>
</gene>
<dbReference type="CDD" id="cd00090">
    <property type="entry name" value="HTH_ARSR"/>
    <property type="match status" value="1"/>
</dbReference>
<dbReference type="InterPro" id="IPR002831">
    <property type="entry name" value="Tscrpt_reg_TrmB_N"/>
</dbReference>
<accession>A0A1G2BB70</accession>
<dbReference type="EMBL" id="MHKI01000019">
    <property type="protein sequence ID" value="OGY86463.1"/>
    <property type="molecule type" value="Genomic_DNA"/>
</dbReference>
<dbReference type="PANTHER" id="PTHR34293">
    <property type="entry name" value="HTH-TYPE TRANSCRIPTIONAL REGULATOR TRMBL2"/>
    <property type="match status" value="1"/>
</dbReference>
<dbReference type="PANTHER" id="PTHR34293:SF1">
    <property type="entry name" value="HTH-TYPE TRANSCRIPTIONAL REGULATOR TRMBL2"/>
    <property type="match status" value="1"/>
</dbReference>
<organism evidence="2 3">
    <name type="scientific">Candidatus Kerfeldbacteria bacterium RIFOXYB2_FULL_38_14</name>
    <dbReference type="NCBI Taxonomy" id="1798547"/>
    <lineage>
        <taxon>Bacteria</taxon>
        <taxon>Candidatus Kerfeldiibacteriota</taxon>
    </lineage>
</organism>
<proteinExistence type="predicted"/>
<evidence type="ECO:0000313" key="2">
    <source>
        <dbReference type="EMBL" id="OGY86463.1"/>
    </source>
</evidence>
<sequence>MGKATASEIAKQALDIPRSSIYDLLQSLQHHGFVSSFTKNEKMYFQVEHIEHVIDILEQEKRALTTQQNAFRSVADMFNQMKTGTAYKPGVRFFEGKKGILAVHREIINAEQTLYLIGDLAAVVRTFPHVAVEDNFTQLKTQHVLRKAMMVPNVAGKQYLRNAGLNEYHQAKWLPATMRLDTDTLVWEGHVAIIDYTQQLNAVVIDNPTIYATFVTWFEMMWHSIPKEVASQELK</sequence>
<dbReference type="Pfam" id="PF01978">
    <property type="entry name" value="TrmB"/>
    <property type="match status" value="1"/>
</dbReference>
<dbReference type="InterPro" id="IPR036388">
    <property type="entry name" value="WH-like_DNA-bd_sf"/>
</dbReference>
<evidence type="ECO:0000313" key="3">
    <source>
        <dbReference type="Proteomes" id="UP000176420"/>
    </source>
</evidence>
<protein>
    <recommendedName>
        <fullName evidence="1">Transcription regulator TrmB N-terminal domain-containing protein</fullName>
    </recommendedName>
</protein>
<dbReference type="InterPro" id="IPR051797">
    <property type="entry name" value="TrmB-like"/>
</dbReference>
<reference evidence="2 3" key="1">
    <citation type="journal article" date="2016" name="Nat. Commun.">
        <title>Thousands of microbial genomes shed light on interconnected biogeochemical processes in an aquifer system.</title>
        <authorList>
            <person name="Anantharaman K."/>
            <person name="Brown C.T."/>
            <person name="Hug L.A."/>
            <person name="Sharon I."/>
            <person name="Castelle C.J."/>
            <person name="Probst A.J."/>
            <person name="Thomas B.C."/>
            <person name="Singh A."/>
            <person name="Wilkins M.J."/>
            <person name="Karaoz U."/>
            <person name="Brodie E.L."/>
            <person name="Williams K.H."/>
            <person name="Hubbard S.S."/>
            <person name="Banfield J.F."/>
        </authorList>
    </citation>
    <scope>NUCLEOTIDE SEQUENCE [LARGE SCALE GENOMIC DNA]</scope>
</reference>
<dbReference type="InterPro" id="IPR011991">
    <property type="entry name" value="ArsR-like_HTH"/>
</dbReference>
<comment type="caution">
    <text evidence="2">The sequence shown here is derived from an EMBL/GenBank/DDBJ whole genome shotgun (WGS) entry which is preliminary data.</text>
</comment>
<feature type="domain" description="Transcription regulator TrmB N-terminal" evidence="1">
    <location>
        <begin position="2"/>
        <end position="47"/>
    </location>
</feature>
<dbReference type="Gene3D" id="1.10.10.10">
    <property type="entry name" value="Winged helix-like DNA-binding domain superfamily/Winged helix DNA-binding domain"/>
    <property type="match status" value="1"/>
</dbReference>
<dbReference type="Proteomes" id="UP000176420">
    <property type="component" value="Unassembled WGS sequence"/>
</dbReference>